<organism evidence="7">
    <name type="scientific">Sphingobacterium sp. (strain 21)</name>
    <dbReference type="NCBI Taxonomy" id="743722"/>
    <lineage>
        <taxon>Bacteria</taxon>
        <taxon>Pseudomonadati</taxon>
        <taxon>Bacteroidota</taxon>
        <taxon>Sphingobacteriia</taxon>
        <taxon>Sphingobacteriales</taxon>
        <taxon>Sphingobacteriaceae</taxon>
        <taxon>Sphingobacterium</taxon>
    </lineage>
</organism>
<dbReference type="KEGG" id="shg:Sph21_4818"/>
<reference evidence="7" key="1">
    <citation type="submission" date="2011-03" db="EMBL/GenBank/DDBJ databases">
        <title>Complete sequence of Sphingobacterium sp. 21.</title>
        <authorList>
            <consortium name="US DOE Joint Genome Institute"/>
            <person name="Lucas S."/>
            <person name="Copeland A."/>
            <person name="Lapidus A."/>
            <person name="Cheng J.-F."/>
            <person name="Goodwin L."/>
            <person name="Pitluck S."/>
            <person name="Davenport K."/>
            <person name="Detter J.C."/>
            <person name="Han C."/>
            <person name="Tapia R."/>
            <person name="Land M."/>
            <person name="Hauser L."/>
            <person name="Kyrpides N."/>
            <person name="Ivanova N."/>
            <person name="Ovchinnikova G."/>
            <person name="Pagani I."/>
            <person name="Siebers A.K."/>
            <person name="Allgaier M."/>
            <person name="Thelen M.P."/>
            <person name="Hugenholtz P."/>
            <person name="Woyke T."/>
        </authorList>
    </citation>
    <scope>NUCLEOTIDE SEQUENCE</scope>
    <source>
        <strain evidence="7">21</strain>
    </source>
</reference>
<dbReference type="PATRIC" id="fig|743722.3.peg.5112"/>
<gene>
    <name evidence="7" type="ordered locus">Sph21_4818</name>
</gene>
<feature type="domain" description="Histidine kinase/HSP90-like ATPase" evidence="5">
    <location>
        <begin position="168"/>
        <end position="260"/>
    </location>
</feature>
<dbReference type="eggNOG" id="COG4585">
    <property type="taxonomic scope" value="Bacteria"/>
</dbReference>
<dbReference type="EMBL" id="CP002584">
    <property type="protein sequence ID" value="ADZ81325.1"/>
    <property type="molecule type" value="Genomic_DNA"/>
</dbReference>
<dbReference type="PANTHER" id="PTHR24421">
    <property type="entry name" value="NITRATE/NITRITE SENSOR PROTEIN NARX-RELATED"/>
    <property type="match status" value="1"/>
</dbReference>
<feature type="transmembrane region" description="Helical" evidence="4">
    <location>
        <begin position="21"/>
        <end position="40"/>
    </location>
</feature>
<keyword evidence="1" id="KW-0808">Transferase</keyword>
<dbReference type="HOGENOM" id="CLU_1030170_0_0_10"/>
<dbReference type="Gene3D" id="1.20.5.1930">
    <property type="match status" value="1"/>
</dbReference>
<keyword evidence="4" id="KW-0472">Membrane</keyword>
<dbReference type="AlphaFoldDB" id="F4C4S6"/>
<dbReference type="Pfam" id="PF02518">
    <property type="entry name" value="HATPase_c"/>
    <property type="match status" value="1"/>
</dbReference>
<dbReference type="InterPro" id="IPR011712">
    <property type="entry name" value="Sig_transdc_His_kin_sub3_dim/P"/>
</dbReference>
<keyword evidence="4" id="KW-1133">Transmembrane helix</keyword>
<keyword evidence="2 7" id="KW-0418">Kinase</keyword>
<dbReference type="OrthoDB" id="9809670at2"/>
<dbReference type="GO" id="GO:0000155">
    <property type="term" value="F:phosphorelay sensor kinase activity"/>
    <property type="evidence" value="ECO:0007669"/>
    <property type="project" value="InterPro"/>
</dbReference>
<keyword evidence="4" id="KW-0812">Transmembrane</keyword>
<dbReference type="STRING" id="743722.Sph21_4818"/>
<proteinExistence type="predicted"/>
<keyword evidence="3" id="KW-0902">Two-component regulatory system</keyword>
<evidence type="ECO:0000256" key="3">
    <source>
        <dbReference type="ARBA" id="ARBA00023012"/>
    </source>
</evidence>
<dbReference type="GO" id="GO:0016020">
    <property type="term" value="C:membrane"/>
    <property type="evidence" value="ECO:0007669"/>
    <property type="project" value="InterPro"/>
</dbReference>
<evidence type="ECO:0000256" key="1">
    <source>
        <dbReference type="ARBA" id="ARBA00022679"/>
    </source>
</evidence>
<dbReference type="InterPro" id="IPR003594">
    <property type="entry name" value="HATPase_dom"/>
</dbReference>
<protein>
    <submittedName>
        <fullName evidence="7">Putative signal transduction histidine kinase</fullName>
    </submittedName>
</protein>
<evidence type="ECO:0000256" key="2">
    <source>
        <dbReference type="ARBA" id="ARBA00022777"/>
    </source>
</evidence>
<dbReference type="SUPFAM" id="SSF55874">
    <property type="entry name" value="ATPase domain of HSP90 chaperone/DNA topoisomerase II/histidine kinase"/>
    <property type="match status" value="1"/>
</dbReference>
<sequence>MFDIDNWNSAHLMLSVEISPLIWRAWWIFLPVSFSLGWMISNIFRQRIKTSYEERRIRNEIARDLHDQIGSTLSGIAIYASVAKMYGGERKANELHCVLNHIVESTNEVVDDMGDIVWTLETRNDNVKSMARRLEAYALLLCMVSRIQFQLDITADIENIQLDMKARKNLYLIAKEAINNAIKYAHCNRLTVTISLDNKGMVMMICDNGIGFDVGSVRTRQLDNPIGSGIGNMKLRARELQSGLKIVSIHGEGTSVSVLLRNVFLISRKR</sequence>
<dbReference type="InterPro" id="IPR036890">
    <property type="entry name" value="HATPase_C_sf"/>
</dbReference>
<dbReference type="Pfam" id="PF07730">
    <property type="entry name" value="HisKA_3"/>
    <property type="match status" value="1"/>
</dbReference>
<dbReference type="CDD" id="cd16917">
    <property type="entry name" value="HATPase_UhpB-NarQ-NarX-like"/>
    <property type="match status" value="1"/>
</dbReference>
<accession>F4C4S6</accession>
<evidence type="ECO:0000259" key="6">
    <source>
        <dbReference type="Pfam" id="PF07730"/>
    </source>
</evidence>
<evidence type="ECO:0000313" key="7">
    <source>
        <dbReference type="EMBL" id="ADZ81325.1"/>
    </source>
</evidence>
<dbReference type="Gene3D" id="3.30.565.10">
    <property type="entry name" value="Histidine kinase-like ATPase, C-terminal domain"/>
    <property type="match status" value="1"/>
</dbReference>
<evidence type="ECO:0000256" key="4">
    <source>
        <dbReference type="SAM" id="Phobius"/>
    </source>
</evidence>
<dbReference type="InterPro" id="IPR050482">
    <property type="entry name" value="Sensor_HK_TwoCompSys"/>
</dbReference>
<name>F4C4S6_SPHS2</name>
<feature type="domain" description="Signal transduction histidine kinase subgroup 3 dimerisation and phosphoacceptor" evidence="6">
    <location>
        <begin position="58"/>
        <end position="122"/>
    </location>
</feature>
<evidence type="ECO:0000259" key="5">
    <source>
        <dbReference type="Pfam" id="PF02518"/>
    </source>
</evidence>
<dbReference type="GO" id="GO:0046983">
    <property type="term" value="F:protein dimerization activity"/>
    <property type="evidence" value="ECO:0007669"/>
    <property type="project" value="InterPro"/>
</dbReference>